<dbReference type="RefSeq" id="WP_265464650.1">
    <property type="nucleotide sequence ID" value="NZ_JAPEQW010000002.1"/>
</dbReference>
<evidence type="ECO:0000313" key="2">
    <source>
        <dbReference type="Proteomes" id="UP001209682"/>
    </source>
</evidence>
<proteinExistence type="predicted"/>
<evidence type="ECO:0000313" key="1">
    <source>
        <dbReference type="EMBL" id="MCW8037933.1"/>
    </source>
</evidence>
<protein>
    <submittedName>
        <fullName evidence="1">Uncharacterized protein</fullName>
    </submittedName>
</protein>
<organism evidence="1 2">
    <name type="scientific">Acinetobacter entericus</name>
    <dbReference type="NCBI Taxonomy" id="2989714"/>
    <lineage>
        <taxon>Bacteria</taxon>
        <taxon>Pseudomonadati</taxon>
        <taxon>Pseudomonadota</taxon>
        <taxon>Gammaproteobacteria</taxon>
        <taxon>Moraxellales</taxon>
        <taxon>Moraxellaceae</taxon>
        <taxon>Acinetobacter</taxon>
    </lineage>
</organism>
<name>A0ABT3NEI3_9GAMM</name>
<gene>
    <name evidence="1" type="ORF">OKC24_01870</name>
</gene>
<comment type="caution">
    <text evidence="1">The sequence shown here is derived from an EMBL/GenBank/DDBJ whole genome shotgun (WGS) entry which is preliminary data.</text>
</comment>
<reference evidence="1 2" key="1">
    <citation type="submission" date="2022-11" db="EMBL/GenBank/DDBJ databases">
        <title>Acinetobacter entericus sp. nov., isolated from the gut of the plastic-eating larvae of the Coleoptera insect Zophobas atratus.</title>
        <authorList>
            <person name="Dong X."/>
            <person name="Yang Y."/>
        </authorList>
    </citation>
    <scope>NUCLEOTIDE SEQUENCE [LARGE SCALE GENOMIC DNA]</scope>
    <source>
        <strain evidence="1 2">BIT-DXN8</strain>
    </source>
</reference>
<sequence length="314" mass="36087">MIKELSYEAVSKAINSLASKHLTDLNIKSDNITPAYMQLSNYLSKRIDIQPRVVTESSQFNVPNEFKQGFQILKSKILKGDDLNPYLSKFTLNPLFSDRFFDDYGCFHFHLGDVIDNDGFIKRTGPVALAFVTSKEVFFIETKMHGKGFANTWTNKSVLEVLHNEKPNLIFNQKVSLLKDVSPQISNEDEILNLRKKGYSFGVTLDDGSVYMPATFGQVTVMTEQKMKGEKGRNSTLAATHMLRMMNYTRSIHIPINQYIKEFKIKNNCTITHIEIVDLKSNSARDLLNLSQFRLNIYFLKGFQMRIHSNLFFH</sequence>
<dbReference type="Proteomes" id="UP001209682">
    <property type="component" value="Unassembled WGS sequence"/>
</dbReference>
<dbReference type="EMBL" id="JAPEQW010000002">
    <property type="protein sequence ID" value="MCW8037933.1"/>
    <property type="molecule type" value="Genomic_DNA"/>
</dbReference>
<accession>A0ABT3NEI3</accession>
<keyword evidence="2" id="KW-1185">Reference proteome</keyword>